<dbReference type="EMBL" id="KE125530">
    <property type="protein sequence ID" value="EPB67969.1"/>
    <property type="molecule type" value="Genomic_DNA"/>
</dbReference>
<evidence type="ECO:0000313" key="2">
    <source>
        <dbReference type="Proteomes" id="UP000054495"/>
    </source>
</evidence>
<accession>A0A0D6L8L8</accession>
<dbReference type="AlphaFoldDB" id="A0A0D6L8L8"/>
<reference evidence="1 2" key="1">
    <citation type="submission" date="2013-05" db="EMBL/GenBank/DDBJ databases">
        <title>Draft genome of the parasitic nematode Anyclostoma ceylanicum.</title>
        <authorList>
            <person name="Mitreva M."/>
        </authorList>
    </citation>
    <scope>NUCLEOTIDE SEQUENCE [LARGE SCALE GENOMIC DNA]</scope>
</reference>
<keyword evidence="2" id="KW-1185">Reference proteome</keyword>
<organism evidence="1 2">
    <name type="scientific">Ancylostoma ceylanicum</name>
    <dbReference type="NCBI Taxonomy" id="53326"/>
    <lineage>
        <taxon>Eukaryota</taxon>
        <taxon>Metazoa</taxon>
        <taxon>Ecdysozoa</taxon>
        <taxon>Nematoda</taxon>
        <taxon>Chromadorea</taxon>
        <taxon>Rhabditida</taxon>
        <taxon>Rhabditina</taxon>
        <taxon>Rhabditomorpha</taxon>
        <taxon>Strongyloidea</taxon>
        <taxon>Ancylostomatidae</taxon>
        <taxon>Ancylostomatinae</taxon>
        <taxon>Ancylostoma</taxon>
    </lineage>
</organism>
<name>A0A0D6L8L8_9BILA</name>
<protein>
    <recommendedName>
        <fullName evidence="3">Reverse transcriptase domain-containing protein</fullName>
    </recommendedName>
</protein>
<proteinExistence type="predicted"/>
<gene>
    <name evidence="1" type="ORF">ANCCEY_12943</name>
</gene>
<evidence type="ECO:0000313" key="1">
    <source>
        <dbReference type="EMBL" id="EPB67969.1"/>
    </source>
</evidence>
<dbReference type="Proteomes" id="UP000054495">
    <property type="component" value="Unassembled WGS sequence"/>
</dbReference>
<sequence>MVNDINVAGLKIGSEMNMSKTQLMRVDSYVYLVRVLNMRNNNAPEITRRRRAGSAAFGSIREVTDQIKDPALRASIFNASVLPAMCYAAETWPGNETIAKAMRTTRRALGRLKTFQYQQ</sequence>
<evidence type="ECO:0008006" key="3">
    <source>
        <dbReference type="Google" id="ProtNLM"/>
    </source>
</evidence>